<reference evidence="2 3" key="1">
    <citation type="submission" date="2019-10" db="EMBL/GenBank/DDBJ databases">
        <title>Assembly and Annotation for the nematode Trichostrongylus colubriformis.</title>
        <authorList>
            <person name="Martin J."/>
        </authorList>
    </citation>
    <scope>NUCLEOTIDE SEQUENCE [LARGE SCALE GENOMIC DNA]</scope>
    <source>
        <strain evidence="2">G859</strain>
        <tissue evidence="2">Whole worm</tissue>
    </source>
</reference>
<dbReference type="EMBL" id="WIXE01018399">
    <property type="protein sequence ID" value="KAK5970953.1"/>
    <property type="molecule type" value="Genomic_DNA"/>
</dbReference>
<accession>A0AAN8IHW9</accession>
<dbReference type="Proteomes" id="UP001331761">
    <property type="component" value="Unassembled WGS sequence"/>
</dbReference>
<evidence type="ECO:0000256" key="1">
    <source>
        <dbReference type="SAM" id="MobiDB-lite"/>
    </source>
</evidence>
<protein>
    <submittedName>
        <fullName evidence="2">Uncharacterized protein</fullName>
    </submittedName>
</protein>
<feature type="compositionally biased region" description="Basic residues" evidence="1">
    <location>
        <begin position="25"/>
        <end position="34"/>
    </location>
</feature>
<organism evidence="2 3">
    <name type="scientific">Trichostrongylus colubriformis</name>
    <name type="common">Black scour worm</name>
    <dbReference type="NCBI Taxonomy" id="6319"/>
    <lineage>
        <taxon>Eukaryota</taxon>
        <taxon>Metazoa</taxon>
        <taxon>Ecdysozoa</taxon>
        <taxon>Nematoda</taxon>
        <taxon>Chromadorea</taxon>
        <taxon>Rhabditida</taxon>
        <taxon>Rhabditina</taxon>
        <taxon>Rhabditomorpha</taxon>
        <taxon>Strongyloidea</taxon>
        <taxon>Trichostrongylidae</taxon>
        <taxon>Trichostrongylus</taxon>
    </lineage>
</organism>
<comment type="caution">
    <text evidence="2">The sequence shown here is derived from an EMBL/GenBank/DDBJ whole genome shotgun (WGS) entry which is preliminary data.</text>
</comment>
<dbReference type="AlphaFoldDB" id="A0AAN8IHW9"/>
<keyword evidence="3" id="KW-1185">Reference proteome</keyword>
<gene>
    <name evidence="2" type="ORF">GCK32_015769</name>
</gene>
<proteinExistence type="predicted"/>
<evidence type="ECO:0000313" key="3">
    <source>
        <dbReference type="Proteomes" id="UP001331761"/>
    </source>
</evidence>
<name>A0AAN8IHW9_TRICO</name>
<sequence length="103" mass="11708">MERKWSFVLAQLSSAREGPVETGRAARRGSRRGHASPDKLQRLCYQLPLLLKSNISKSAQVAFARLLLSSRLLLPCRLSFSWHYHAFSRKQLPLFLSQLKDGA</sequence>
<feature type="region of interest" description="Disordered" evidence="1">
    <location>
        <begin position="17"/>
        <end position="37"/>
    </location>
</feature>
<evidence type="ECO:0000313" key="2">
    <source>
        <dbReference type="EMBL" id="KAK5970953.1"/>
    </source>
</evidence>